<evidence type="ECO:0000313" key="2">
    <source>
        <dbReference type="EMBL" id="OCH94400.1"/>
    </source>
</evidence>
<reference evidence="2 3" key="1">
    <citation type="submission" date="2016-07" db="EMBL/GenBank/DDBJ databases">
        <title>Draft genome of the white-rot fungus Obba rivulosa 3A-2.</title>
        <authorList>
            <consortium name="DOE Joint Genome Institute"/>
            <person name="Miettinen O."/>
            <person name="Riley R."/>
            <person name="Acob R."/>
            <person name="Barry K."/>
            <person name="Cullen D."/>
            <person name="De Vries R."/>
            <person name="Hainaut M."/>
            <person name="Hatakka A."/>
            <person name="Henrissat B."/>
            <person name="Hilden K."/>
            <person name="Kuo R."/>
            <person name="Labutti K."/>
            <person name="Lipzen A."/>
            <person name="Makela M.R."/>
            <person name="Sandor L."/>
            <person name="Spatafora J.W."/>
            <person name="Grigoriev I.V."/>
            <person name="Hibbett D.S."/>
        </authorList>
    </citation>
    <scope>NUCLEOTIDE SEQUENCE [LARGE SCALE GENOMIC DNA]</scope>
    <source>
        <strain evidence="2 3">3A-2</strain>
    </source>
</reference>
<feature type="region of interest" description="Disordered" evidence="1">
    <location>
        <begin position="1"/>
        <end position="185"/>
    </location>
</feature>
<proteinExistence type="predicted"/>
<feature type="compositionally biased region" description="Basic and acidic residues" evidence="1">
    <location>
        <begin position="122"/>
        <end position="134"/>
    </location>
</feature>
<keyword evidence="3" id="KW-1185">Reference proteome</keyword>
<evidence type="ECO:0000256" key="1">
    <source>
        <dbReference type="SAM" id="MobiDB-lite"/>
    </source>
</evidence>
<dbReference type="OrthoDB" id="3355886at2759"/>
<dbReference type="AlphaFoldDB" id="A0A8E2J4E9"/>
<protein>
    <submittedName>
        <fullName evidence="2">Uncharacterized protein</fullName>
    </submittedName>
</protein>
<dbReference type="Proteomes" id="UP000250043">
    <property type="component" value="Unassembled WGS sequence"/>
</dbReference>
<gene>
    <name evidence="2" type="ORF">OBBRIDRAFT_142966</name>
</gene>
<dbReference type="EMBL" id="KV722344">
    <property type="protein sequence ID" value="OCH94400.1"/>
    <property type="molecule type" value="Genomic_DNA"/>
</dbReference>
<name>A0A8E2J4E9_9APHY</name>
<evidence type="ECO:0000313" key="3">
    <source>
        <dbReference type="Proteomes" id="UP000250043"/>
    </source>
</evidence>
<sequence length="185" mass="19799">MSLSTSFSALRAASKHARSLSGMRRFHSPFAQFADSPLTAPPSPTSSAMNQKQDHHSPDPKLSAGGTRTYVVSQPDPADAPYEVPSGAYPTSAPYENYPPTEPPRGGQPVPQNESGVMESSAVRHSEAPGEMHRRGGSYGGTGMMDPKSTTPGQGELADRNPPPLHETAEKFSKLGVDNAWKERR</sequence>
<accession>A0A8E2J4E9</accession>
<organism evidence="2 3">
    <name type="scientific">Obba rivulosa</name>
    <dbReference type="NCBI Taxonomy" id="1052685"/>
    <lineage>
        <taxon>Eukaryota</taxon>
        <taxon>Fungi</taxon>
        <taxon>Dikarya</taxon>
        <taxon>Basidiomycota</taxon>
        <taxon>Agaricomycotina</taxon>
        <taxon>Agaricomycetes</taxon>
        <taxon>Polyporales</taxon>
        <taxon>Gelatoporiaceae</taxon>
        <taxon>Obba</taxon>
    </lineage>
</organism>